<gene>
    <name evidence="2" type="ORF">PUW23_03960</name>
</gene>
<dbReference type="Pfam" id="PF08818">
    <property type="entry name" value="DUF1801"/>
    <property type="match status" value="1"/>
</dbReference>
<evidence type="ECO:0000259" key="1">
    <source>
        <dbReference type="Pfam" id="PF08818"/>
    </source>
</evidence>
<dbReference type="RefSeq" id="WP_274359531.1">
    <property type="nucleotide sequence ID" value="NZ_CP118101.1"/>
</dbReference>
<feature type="domain" description="YdhG-like" evidence="1">
    <location>
        <begin position="31"/>
        <end position="122"/>
    </location>
</feature>
<dbReference type="EMBL" id="CP118101">
    <property type="protein sequence ID" value="WDH83409.1"/>
    <property type="molecule type" value="Genomic_DNA"/>
</dbReference>
<dbReference type="SUPFAM" id="SSF159888">
    <property type="entry name" value="YdhG-like"/>
    <property type="match status" value="1"/>
</dbReference>
<organism evidence="2 3">
    <name type="scientific">Paenibacillus urinalis</name>
    <dbReference type="NCBI Taxonomy" id="521520"/>
    <lineage>
        <taxon>Bacteria</taxon>
        <taxon>Bacillati</taxon>
        <taxon>Bacillota</taxon>
        <taxon>Bacilli</taxon>
        <taxon>Bacillales</taxon>
        <taxon>Paenibacillaceae</taxon>
        <taxon>Paenibacillus</taxon>
    </lineage>
</organism>
<evidence type="ECO:0000313" key="2">
    <source>
        <dbReference type="EMBL" id="WDH83409.1"/>
    </source>
</evidence>
<dbReference type="Proteomes" id="UP001220962">
    <property type="component" value="Chromosome"/>
</dbReference>
<dbReference type="AlphaFoldDB" id="A0AAX3N2R6"/>
<evidence type="ECO:0000313" key="3">
    <source>
        <dbReference type="Proteomes" id="UP001220962"/>
    </source>
</evidence>
<protein>
    <submittedName>
        <fullName evidence="2">DUF1801 domain-containing protein</fullName>
    </submittedName>
</protein>
<sequence length="134" mass="15210">MKNNEETNQSTDKSESELIDTFISQFPPEVQNKLQTLRQVIREAAPEAKEKISYQMPTFALSGNLVHYSAFKHHIGFYPGASGIAAFKDELSKYKSAKGSVQFPMDQPLPYELISRIVKFRVKENKEKAGGKRQ</sequence>
<dbReference type="InterPro" id="IPR014922">
    <property type="entry name" value="YdhG-like"/>
</dbReference>
<proteinExistence type="predicted"/>
<reference evidence="2" key="1">
    <citation type="submission" date="2023-02" db="EMBL/GenBank/DDBJ databases">
        <title>Pathogen: clinical or host-associated sample.</title>
        <authorList>
            <person name="Hergert J."/>
            <person name="Casey R."/>
            <person name="Wagner J."/>
            <person name="Young E.L."/>
            <person name="Oakeson K.F."/>
        </authorList>
    </citation>
    <scope>NUCLEOTIDE SEQUENCE</scope>
    <source>
        <strain evidence="2">2022CK-00830</strain>
    </source>
</reference>
<accession>A0AAX3N2R6</accession>
<name>A0AAX3N2R6_9BACL</name>
<dbReference type="Gene3D" id="3.90.1150.200">
    <property type="match status" value="1"/>
</dbReference>